<dbReference type="FunFam" id="3.30.565.10:FF:000006">
    <property type="entry name" value="Sensor histidine kinase WalK"/>
    <property type="match status" value="1"/>
</dbReference>
<feature type="transmembrane region" description="Helical" evidence="7">
    <location>
        <begin position="44"/>
        <end position="63"/>
    </location>
</feature>
<evidence type="ECO:0000256" key="6">
    <source>
        <dbReference type="ARBA" id="ARBA00023012"/>
    </source>
</evidence>
<dbReference type="InterPro" id="IPR036890">
    <property type="entry name" value="HATPase_C_sf"/>
</dbReference>
<dbReference type="Gene3D" id="3.30.565.10">
    <property type="entry name" value="Histidine kinase-like ATPase, C-terminal domain"/>
    <property type="match status" value="1"/>
</dbReference>
<accession>A0A2H0U7F2</accession>
<dbReference type="GO" id="GO:0004721">
    <property type="term" value="F:phosphoprotein phosphatase activity"/>
    <property type="evidence" value="ECO:0007669"/>
    <property type="project" value="TreeGrafter"/>
</dbReference>
<keyword evidence="5" id="KW-0418">Kinase</keyword>
<keyword evidence="7" id="KW-1133">Transmembrane helix</keyword>
<evidence type="ECO:0000256" key="2">
    <source>
        <dbReference type="ARBA" id="ARBA00012438"/>
    </source>
</evidence>
<dbReference type="InterPro" id="IPR003661">
    <property type="entry name" value="HisK_dim/P_dom"/>
</dbReference>
<organism evidence="9 10">
    <name type="scientific">Candidatus Kaiserbacteria bacterium CG10_big_fil_rev_8_21_14_0_10_59_10</name>
    <dbReference type="NCBI Taxonomy" id="1974612"/>
    <lineage>
        <taxon>Bacteria</taxon>
        <taxon>Candidatus Kaiseribacteriota</taxon>
    </lineage>
</organism>
<evidence type="ECO:0000256" key="4">
    <source>
        <dbReference type="ARBA" id="ARBA00022679"/>
    </source>
</evidence>
<keyword evidence="7" id="KW-0472">Membrane</keyword>
<sequence length="350" mass="39010">MYTLRTFAANWIPVMAAAYWKRFAALGTAFATKYKSEAFFRTELHTIALQTLFAAAILIILSLSDEWNAYVSAALVVVLAALFGYVIVRVALQPAREALESQKHFIGNIAHELRTPLSTIKTNTEVALFDDKMQKELRAVFESNIEEIDRASDILNNLLTLNMSIRPERTEFGPVDLADVAQTSIEKLATLAKRKAVTITLRRGSRSVVWGNRTALEQITSNVIKNAIFYTPREGRVLVSLSPARSKYIELTVEDNGIGIAQKDLYHIFEPFFRAERSRTRSQGGSGLGLTIVSELVRQHRGRVTVRSSERRGTTVIILLPEARAVAYAAAREGTGSDMGEVTFDYSGYR</sequence>
<evidence type="ECO:0000256" key="3">
    <source>
        <dbReference type="ARBA" id="ARBA00022553"/>
    </source>
</evidence>
<comment type="catalytic activity">
    <reaction evidence="1">
        <text>ATP + protein L-histidine = ADP + protein N-phospho-L-histidine.</text>
        <dbReference type="EC" id="2.7.13.3"/>
    </reaction>
</comment>
<feature type="transmembrane region" description="Helical" evidence="7">
    <location>
        <begin position="12"/>
        <end position="32"/>
    </location>
</feature>
<dbReference type="InterPro" id="IPR003594">
    <property type="entry name" value="HATPase_dom"/>
</dbReference>
<proteinExistence type="predicted"/>
<dbReference type="Pfam" id="PF00512">
    <property type="entry name" value="HisKA"/>
    <property type="match status" value="1"/>
</dbReference>
<dbReference type="CDD" id="cd00075">
    <property type="entry name" value="HATPase"/>
    <property type="match status" value="1"/>
</dbReference>
<dbReference type="PANTHER" id="PTHR45453:SF1">
    <property type="entry name" value="PHOSPHATE REGULON SENSOR PROTEIN PHOR"/>
    <property type="match status" value="1"/>
</dbReference>
<dbReference type="InterPro" id="IPR036097">
    <property type="entry name" value="HisK_dim/P_sf"/>
</dbReference>
<keyword evidence="6" id="KW-0902">Two-component regulatory system</keyword>
<dbReference type="AlphaFoldDB" id="A0A2H0U7F2"/>
<evidence type="ECO:0000256" key="1">
    <source>
        <dbReference type="ARBA" id="ARBA00000085"/>
    </source>
</evidence>
<dbReference type="GO" id="GO:0000155">
    <property type="term" value="F:phosphorelay sensor kinase activity"/>
    <property type="evidence" value="ECO:0007669"/>
    <property type="project" value="InterPro"/>
</dbReference>
<name>A0A2H0U7F2_9BACT</name>
<dbReference type="PROSITE" id="PS50109">
    <property type="entry name" value="HIS_KIN"/>
    <property type="match status" value="1"/>
</dbReference>
<dbReference type="Pfam" id="PF02518">
    <property type="entry name" value="HATPase_c"/>
    <property type="match status" value="1"/>
</dbReference>
<dbReference type="PRINTS" id="PR00344">
    <property type="entry name" value="BCTRLSENSOR"/>
</dbReference>
<dbReference type="EC" id="2.7.13.3" evidence="2"/>
<dbReference type="SMART" id="SM00388">
    <property type="entry name" value="HisKA"/>
    <property type="match status" value="1"/>
</dbReference>
<evidence type="ECO:0000256" key="5">
    <source>
        <dbReference type="ARBA" id="ARBA00022777"/>
    </source>
</evidence>
<gene>
    <name evidence="9" type="ORF">COU20_02870</name>
</gene>
<protein>
    <recommendedName>
        <fullName evidence="2">histidine kinase</fullName>
        <ecNumber evidence="2">2.7.13.3</ecNumber>
    </recommendedName>
</protein>
<dbReference type="InterPro" id="IPR004358">
    <property type="entry name" value="Sig_transdc_His_kin-like_C"/>
</dbReference>
<reference evidence="10" key="1">
    <citation type="submission" date="2017-09" db="EMBL/GenBank/DDBJ databases">
        <title>Depth-based differentiation of microbial function through sediment-hosted aquifers and enrichment of novel symbionts in the deep terrestrial subsurface.</title>
        <authorList>
            <person name="Probst A.J."/>
            <person name="Ladd B."/>
            <person name="Jarett J.K."/>
            <person name="Geller-Mcgrath D.E."/>
            <person name="Sieber C.M.K."/>
            <person name="Emerson J.B."/>
            <person name="Anantharaman K."/>
            <person name="Thomas B.C."/>
            <person name="Malmstrom R."/>
            <person name="Stieglmeier M."/>
            <person name="Klingl A."/>
            <person name="Woyke T."/>
            <person name="Ryan C.M."/>
            <person name="Banfield J.F."/>
        </authorList>
    </citation>
    <scope>NUCLEOTIDE SEQUENCE [LARGE SCALE GENOMIC DNA]</scope>
</reference>
<feature type="transmembrane region" description="Helical" evidence="7">
    <location>
        <begin position="69"/>
        <end position="92"/>
    </location>
</feature>
<keyword evidence="7" id="KW-0812">Transmembrane</keyword>
<dbReference type="GO" id="GO:0005886">
    <property type="term" value="C:plasma membrane"/>
    <property type="evidence" value="ECO:0007669"/>
    <property type="project" value="TreeGrafter"/>
</dbReference>
<dbReference type="Proteomes" id="UP000231379">
    <property type="component" value="Unassembled WGS sequence"/>
</dbReference>
<dbReference type="CDD" id="cd00082">
    <property type="entry name" value="HisKA"/>
    <property type="match status" value="1"/>
</dbReference>
<dbReference type="PANTHER" id="PTHR45453">
    <property type="entry name" value="PHOSPHATE REGULON SENSOR PROTEIN PHOR"/>
    <property type="match status" value="1"/>
</dbReference>
<dbReference type="SUPFAM" id="SSF47384">
    <property type="entry name" value="Homodimeric domain of signal transducing histidine kinase"/>
    <property type="match status" value="1"/>
</dbReference>
<keyword evidence="3" id="KW-0597">Phosphoprotein</keyword>
<evidence type="ECO:0000313" key="10">
    <source>
        <dbReference type="Proteomes" id="UP000231379"/>
    </source>
</evidence>
<dbReference type="GO" id="GO:0016036">
    <property type="term" value="P:cellular response to phosphate starvation"/>
    <property type="evidence" value="ECO:0007669"/>
    <property type="project" value="TreeGrafter"/>
</dbReference>
<dbReference type="Gene3D" id="1.10.287.130">
    <property type="match status" value="1"/>
</dbReference>
<feature type="domain" description="Histidine kinase" evidence="8">
    <location>
        <begin position="108"/>
        <end position="324"/>
    </location>
</feature>
<dbReference type="SMART" id="SM00387">
    <property type="entry name" value="HATPase_c"/>
    <property type="match status" value="1"/>
</dbReference>
<dbReference type="InterPro" id="IPR050351">
    <property type="entry name" value="BphY/WalK/GraS-like"/>
</dbReference>
<dbReference type="SUPFAM" id="SSF55874">
    <property type="entry name" value="ATPase domain of HSP90 chaperone/DNA topoisomerase II/histidine kinase"/>
    <property type="match status" value="1"/>
</dbReference>
<comment type="caution">
    <text evidence="9">The sequence shown here is derived from an EMBL/GenBank/DDBJ whole genome shotgun (WGS) entry which is preliminary data.</text>
</comment>
<evidence type="ECO:0000313" key="9">
    <source>
        <dbReference type="EMBL" id="PIR82342.1"/>
    </source>
</evidence>
<evidence type="ECO:0000259" key="8">
    <source>
        <dbReference type="PROSITE" id="PS50109"/>
    </source>
</evidence>
<keyword evidence="4" id="KW-0808">Transferase</keyword>
<dbReference type="InterPro" id="IPR005467">
    <property type="entry name" value="His_kinase_dom"/>
</dbReference>
<dbReference type="EMBL" id="PFBM01000017">
    <property type="protein sequence ID" value="PIR82342.1"/>
    <property type="molecule type" value="Genomic_DNA"/>
</dbReference>
<evidence type="ECO:0000256" key="7">
    <source>
        <dbReference type="SAM" id="Phobius"/>
    </source>
</evidence>